<dbReference type="PANTHER" id="PTHR23112:SF0">
    <property type="entry name" value="TRANSMEMBRANE PROTEIN 116"/>
    <property type="match status" value="1"/>
</dbReference>
<feature type="transmembrane region" description="Helical" evidence="5">
    <location>
        <begin position="149"/>
        <end position="167"/>
    </location>
</feature>
<evidence type="ECO:0000256" key="2">
    <source>
        <dbReference type="ARBA" id="ARBA00022692"/>
    </source>
</evidence>
<keyword evidence="2 5" id="KW-0812">Transmembrane</keyword>
<dbReference type="OrthoDB" id="2376869at2759"/>
<organism evidence="7 8">
    <name type="scientific">Dentiscutata erythropus</name>
    <dbReference type="NCBI Taxonomy" id="1348616"/>
    <lineage>
        <taxon>Eukaryota</taxon>
        <taxon>Fungi</taxon>
        <taxon>Fungi incertae sedis</taxon>
        <taxon>Mucoromycota</taxon>
        <taxon>Glomeromycotina</taxon>
        <taxon>Glomeromycetes</taxon>
        <taxon>Diversisporales</taxon>
        <taxon>Gigasporaceae</taxon>
        <taxon>Dentiscutata</taxon>
    </lineage>
</organism>
<dbReference type="InterPro" id="IPR000276">
    <property type="entry name" value="GPCR_Rhodpsn"/>
</dbReference>
<feature type="transmembrane region" description="Helical" evidence="5">
    <location>
        <begin position="240"/>
        <end position="263"/>
    </location>
</feature>
<evidence type="ECO:0000256" key="4">
    <source>
        <dbReference type="ARBA" id="ARBA00023136"/>
    </source>
</evidence>
<dbReference type="GO" id="GO:0005886">
    <property type="term" value="C:plasma membrane"/>
    <property type="evidence" value="ECO:0007669"/>
    <property type="project" value="TreeGrafter"/>
</dbReference>
<dbReference type="SUPFAM" id="SSF81321">
    <property type="entry name" value="Family A G protein-coupled receptor-like"/>
    <property type="match status" value="1"/>
</dbReference>
<reference evidence="7" key="1">
    <citation type="submission" date="2021-06" db="EMBL/GenBank/DDBJ databases">
        <authorList>
            <person name="Kallberg Y."/>
            <person name="Tangrot J."/>
            <person name="Rosling A."/>
        </authorList>
    </citation>
    <scope>NUCLEOTIDE SEQUENCE</scope>
    <source>
        <strain evidence="7">MA453B</strain>
    </source>
</reference>
<name>A0A9N9B8Q5_9GLOM</name>
<evidence type="ECO:0000313" key="7">
    <source>
        <dbReference type="EMBL" id="CAG8554809.1"/>
    </source>
</evidence>
<evidence type="ECO:0000313" key="8">
    <source>
        <dbReference type="Proteomes" id="UP000789405"/>
    </source>
</evidence>
<feature type="transmembrane region" description="Helical" evidence="5">
    <location>
        <begin position="29"/>
        <end position="53"/>
    </location>
</feature>
<comment type="caution">
    <text evidence="7">The sequence shown here is derived from an EMBL/GenBank/DDBJ whole genome shotgun (WGS) entry which is preliminary data.</text>
</comment>
<evidence type="ECO:0000256" key="5">
    <source>
        <dbReference type="SAM" id="Phobius"/>
    </source>
</evidence>
<evidence type="ECO:0000259" key="6">
    <source>
        <dbReference type="PROSITE" id="PS50262"/>
    </source>
</evidence>
<keyword evidence="8" id="KW-1185">Reference proteome</keyword>
<dbReference type="PROSITE" id="PS50262">
    <property type="entry name" value="G_PROTEIN_RECEP_F1_2"/>
    <property type="match status" value="1"/>
</dbReference>
<comment type="subcellular location">
    <subcellularLocation>
        <location evidence="1">Membrane</location>
        <topology evidence="1">Multi-pass membrane protein</topology>
    </subcellularLocation>
</comment>
<dbReference type="GO" id="GO:0007189">
    <property type="term" value="P:adenylate cyclase-activating G protein-coupled receptor signaling pathway"/>
    <property type="evidence" value="ECO:0007669"/>
    <property type="project" value="TreeGrafter"/>
</dbReference>
<evidence type="ECO:0000256" key="3">
    <source>
        <dbReference type="ARBA" id="ARBA00022989"/>
    </source>
</evidence>
<feature type="transmembrane region" description="Helical" evidence="5">
    <location>
        <begin position="187"/>
        <end position="209"/>
    </location>
</feature>
<dbReference type="Pfam" id="PF00001">
    <property type="entry name" value="7tm_1"/>
    <property type="match status" value="1"/>
</dbReference>
<dbReference type="AlphaFoldDB" id="A0A9N9B8Q5"/>
<dbReference type="InterPro" id="IPR017452">
    <property type="entry name" value="GPCR_Rhodpsn_7TM"/>
</dbReference>
<feature type="transmembrane region" description="Helical" evidence="5">
    <location>
        <begin position="117"/>
        <end position="137"/>
    </location>
</feature>
<feature type="transmembrane region" description="Helical" evidence="5">
    <location>
        <begin position="73"/>
        <end position="97"/>
    </location>
</feature>
<keyword evidence="4 5" id="KW-0472">Membrane</keyword>
<keyword evidence="3 5" id="KW-1133">Transmembrane helix</keyword>
<evidence type="ECO:0000256" key="1">
    <source>
        <dbReference type="ARBA" id="ARBA00004141"/>
    </source>
</evidence>
<proteinExistence type="predicted"/>
<feature type="domain" description="G-protein coupled receptors family 1 profile" evidence="6">
    <location>
        <begin position="48"/>
        <end position="251"/>
    </location>
</feature>
<dbReference type="GO" id="GO:0004930">
    <property type="term" value="F:G protein-coupled receptor activity"/>
    <property type="evidence" value="ECO:0007669"/>
    <property type="project" value="InterPro"/>
</dbReference>
<sequence>MLSSKYFIIFKISARAQDPSQDIYEEDPAGFLSVVIVGYTSINFSLIGTLFVISRVYYRWRNTNKVLSMALRVPFYMCTFDFALVICQFINFTYLAINRTTLSDPACAQIGFVQATITFYHRLVIACISINTYCRVCREKNFNTGRYDWKIFIPTAIISGVVSFLDMKNYGRDRYWCAVKSDRSKNLFIPLTSTLITLLVLSVCLFCYIETIRAIRFVREQQETVIASIEEMERKVSKKVLGYILVFILQWPFPTPLFPTLLFSDISDIL</sequence>
<accession>A0A9N9B8Q5</accession>
<dbReference type="EMBL" id="CAJVPY010002277">
    <property type="protein sequence ID" value="CAG8554809.1"/>
    <property type="molecule type" value="Genomic_DNA"/>
</dbReference>
<dbReference type="Proteomes" id="UP000789405">
    <property type="component" value="Unassembled WGS sequence"/>
</dbReference>
<dbReference type="PANTHER" id="PTHR23112">
    <property type="entry name" value="G PROTEIN-COUPLED RECEPTOR 157-RELATED"/>
    <property type="match status" value="1"/>
</dbReference>
<dbReference type="Gene3D" id="1.20.1070.10">
    <property type="entry name" value="Rhodopsin 7-helix transmembrane proteins"/>
    <property type="match status" value="1"/>
</dbReference>
<protein>
    <submittedName>
        <fullName evidence="7">12194_t:CDS:1</fullName>
    </submittedName>
</protein>
<gene>
    <name evidence="7" type="ORF">DERYTH_LOCUS5446</name>
</gene>